<dbReference type="Gene3D" id="2.40.420.20">
    <property type="match status" value="1"/>
</dbReference>
<proteinExistence type="predicted"/>
<dbReference type="InterPro" id="IPR050465">
    <property type="entry name" value="UPF0194_transport"/>
</dbReference>
<dbReference type="Gene3D" id="2.40.30.170">
    <property type="match status" value="1"/>
</dbReference>
<dbReference type="Gene3D" id="2.40.50.100">
    <property type="match status" value="1"/>
</dbReference>
<keyword evidence="6" id="KW-1185">Reference proteome</keyword>
<dbReference type="GO" id="GO:0030313">
    <property type="term" value="C:cell envelope"/>
    <property type="evidence" value="ECO:0007669"/>
    <property type="project" value="UniProtKB-SubCell"/>
</dbReference>
<sequence>MALKARTGLTVALGAALALGLGWVAFRTDPVPVDLHPVARAPMQVTVDADARTRIAEIYEVAAPISGIAQRSPVREGDPVIAGETVVAIVEPAASSLLDARSRIQAEASVREAEAALYVARSQLDQAEEEVTFARSDYQRTKTLVDRGVASVARLETAEQRLATAQAGAEAALSNLERANSALDRARAALIEPGADDSPAASCCVRLTAPIDGRVLTVETVSERPVTAGARLVSVGRPDDLEIVADLLSTDAVRLSAGMHAEVERWGGPGTLAATLTKIEPSGYTKVSALGIEEQRVDAIFSIDTPIAERSALGDGFSVFLRIVEWEAPDVLQVPLGAMFRRGQDWAVFVAAPDGTARLQVIEIGRRNDLSAQVLSGLIEGQQVITHPSDAIFDGVPIVQRAAP</sequence>
<feature type="domain" description="YknX-like C-terminal permuted SH3-like" evidence="4">
    <location>
        <begin position="331"/>
        <end position="398"/>
    </location>
</feature>
<dbReference type="InterPro" id="IPR058637">
    <property type="entry name" value="YknX-like_C"/>
</dbReference>
<dbReference type="SUPFAM" id="SSF111369">
    <property type="entry name" value="HlyD-like secretion proteins"/>
    <property type="match status" value="1"/>
</dbReference>
<dbReference type="EMBL" id="FRCB01000001">
    <property type="protein sequence ID" value="SHL29064.1"/>
    <property type="molecule type" value="Genomic_DNA"/>
</dbReference>
<comment type="subcellular location">
    <subcellularLocation>
        <location evidence="1">Cell envelope</location>
    </subcellularLocation>
</comment>
<dbReference type="PANTHER" id="PTHR32347">
    <property type="entry name" value="EFFLUX SYSTEM COMPONENT YKNX-RELATED"/>
    <property type="match status" value="1"/>
</dbReference>
<dbReference type="Proteomes" id="UP000322545">
    <property type="component" value="Unassembled WGS sequence"/>
</dbReference>
<evidence type="ECO:0000256" key="2">
    <source>
        <dbReference type="ARBA" id="ARBA00023054"/>
    </source>
</evidence>
<dbReference type="Gene3D" id="1.10.287.470">
    <property type="entry name" value="Helix hairpin bin"/>
    <property type="match status" value="1"/>
</dbReference>
<dbReference type="GO" id="GO:0015562">
    <property type="term" value="F:efflux transmembrane transporter activity"/>
    <property type="evidence" value="ECO:0007669"/>
    <property type="project" value="InterPro"/>
</dbReference>
<evidence type="ECO:0000313" key="6">
    <source>
        <dbReference type="Proteomes" id="UP000322545"/>
    </source>
</evidence>
<feature type="coiled-coil region" evidence="3">
    <location>
        <begin position="110"/>
        <end position="189"/>
    </location>
</feature>
<dbReference type="RefSeq" id="WP_149777658.1">
    <property type="nucleotide sequence ID" value="NZ_FRCB01000001.1"/>
</dbReference>
<reference evidence="5 6" key="1">
    <citation type="submission" date="2016-11" db="EMBL/GenBank/DDBJ databases">
        <authorList>
            <person name="Varghese N."/>
            <person name="Submissions S."/>
        </authorList>
    </citation>
    <scope>NUCLEOTIDE SEQUENCE [LARGE SCALE GENOMIC DNA]</scope>
    <source>
        <strain evidence="5 6">DSM 28249</strain>
    </source>
</reference>
<evidence type="ECO:0000259" key="4">
    <source>
        <dbReference type="Pfam" id="PF25989"/>
    </source>
</evidence>
<name>A0A1M6ZFB5_9RHOB</name>
<dbReference type="Pfam" id="PF25989">
    <property type="entry name" value="YknX_C"/>
    <property type="match status" value="1"/>
</dbReference>
<keyword evidence="2 3" id="KW-0175">Coiled coil</keyword>
<dbReference type="AlphaFoldDB" id="A0A1M6ZFB5"/>
<gene>
    <name evidence="5" type="ORF">SAMN05443432_10128</name>
</gene>
<organism evidence="5 6">
    <name type="scientific">Roseovarius litoreus</name>
    <dbReference type="NCBI Taxonomy" id="1155722"/>
    <lineage>
        <taxon>Bacteria</taxon>
        <taxon>Pseudomonadati</taxon>
        <taxon>Pseudomonadota</taxon>
        <taxon>Alphaproteobacteria</taxon>
        <taxon>Rhodobacterales</taxon>
        <taxon>Roseobacteraceae</taxon>
        <taxon>Roseovarius</taxon>
    </lineage>
</organism>
<evidence type="ECO:0000256" key="3">
    <source>
        <dbReference type="SAM" id="Coils"/>
    </source>
</evidence>
<evidence type="ECO:0000256" key="1">
    <source>
        <dbReference type="ARBA" id="ARBA00004196"/>
    </source>
</evidence>
<evidence type="ECO:0000313" key="5">
    <source>
        <dbReference type="EMBL" id="SHL29064.1"/>
    </source>
</evidence>
<protein>
    <submittedName>
        <fullName evidence="5">HlyD family secretion protein</fullName>
    </submittedName>
</protein>
<accession>A0A1M6ZFB5</accession>
<dbReference type="SUPFAM" id="SSF56954">
    <property type="entry name" value="Outer membrane efflux proteins (OEP)"/>
    <property type="match status" value="1"/>
</dbReference>
<dbReference type="PANTHER" id="PTHR32347:SF29">
    <property type="entry name" value="UPF0194 MEMBRANE PROTEIN YBHG"/>
    <property type="match status" value="1"/>
</dbReference>